<dbReference type="RefSeq" id="WP_379319352.1">
    <property type="nucleotide sequence ID" value="NZ_JBHTLM010000007.1"/>
</dbReference>
<comment type="caution">
    <text evidence="1">The sequence shown here is derived from an EMBL/GenBank/DDBJ whole genome shotgun (WGS) entry which is preliminary data.</text>
</comment>
<keyword evidence="2" id="KW-1185">Reference proteome</keyword>
<dbReference type="Proteomes" id="UP001597262">
    <property type="component" value="Unassembled WGS sequence"/>
</dbReference>
<dbReference type="EMBL" id="JBHTLM010000007">
    <property type="protein sequence ID" value="MFD1176901.1"/>
    <property type="molecule type" value="Genomic_DNA"/>
</dbReference>
<organism evidence="1 2">
    <name type="scientific">Paenibacillus puldeungensis</name>
    <dbReference type="NCBI Taxonomy" id="696536"/>
    <lineage>
        <taxon>Bacteria</taxon>
        <taxon>Bacillati</taxon>
        <taxon>Bacillota</taxon>
        <taxon>Bacilli</taxon>
        <taxon>Bacillales</taxon>
        <taxon>Paenibacillaceae</taxon>
        <taxon>Paenibacillus</taxon>
    </lineage>
</organism>
<reference evidence="2" key="1">
    <citation type="journal article" date="2019" name="Int. J. Syst. Evol. Microbiol.">
        <title>The Global Catalogue of Microorganisms (GCM) 10K type strain sequencing project: providing services to taxonomists for standard genome sequencing and annotation.</title>
        <authorList>
            <consortium name="The Broad Institute Genomics Platform"/>
            <consortium name="The Broad Institute Genome Sequencing Center for Infectious Disease"/>
            <person name="Wu L."/>
            <person name="Ma J."/>
        </authorList>
    </citation>
    <scope>NUCLEOTIDE SEQUENCE [LARGE SCALE GENOMIC DNA]</scope>
    <source>
        <strain evidence="2">CCUG 59189</strain>
    </source>
</reference>
<protein>
    <submittedName>
        <fullName evidence="1">Uncharacterized protein</fullName>
    </submittedName>
</protein>
<evidence type="ECO:0000313" key="2">
    <source>
        <dbReference type="Proteomes" id="UP001597262"/>
    </source>
</evidence>
<proteinExistence type="predicted"/>
<sequence>MTIDPYTALAASLRENAAKKASEALTGVSAELGSITGSGLKLDSFKHEIKDYLVAEFPGTLKLPKLEMTGSVTGLKDGGGGAVSGKGSFAYDSSETEKASLTLKYQPGDRVLALPINGGNDAIVICKVVSGNG</sequence>
<accession>A0ABW3RWR7</accession>
<gene>
    <name evidence="1" type="ORF">ACFQ3W_11400</name>
</gene>
<name>A0ABW3RWR7_9BACL</name>
<evidence type="ECO:0000313" key="1">
    <source>
        <dbReference type="EMBL" id="MFD1176901.1"/>
    </source>
</evidence>